<reference evidence="2" key="1">
    <citation type="submission" date="2015-11" db="EMBL/GenBank/DDBJ databases">
        <authorList>
            <consortium name="International Coturnix japonica Genome Analysis Consortium"/>
            <person name="Warren W."/>
            <person name="Burt D.W."/>
            <person name="Antin P.B."/>
            <person name="Lanford R."/>
            <person name="Gros J."/>
            <person name="Wilson R.K."/>
        </authorList>
    </citation>
    <scope>NUCLEOTIDE SEQUENCE [LARGE SCALE GENOMIC DNA]</scope>
</reference>
<reference evidence="2" key="3">
    <citation type="submission" date="2025-09" db="UniProtKB">
        <authorList>
            <consortium name="Ensembl"/>
        </authorList>
    </citation>
    <scope>IDENTIFICATION</scope>
</reference>
<sequence length="58" mass="6647">MLKLISSSHWDHQSPSDTKTKEVKEDAPLGLLQIFWKPSICKEIVNDGHSFHVNSEEK</sequence>
<dbReference type="GeneTree" id="ENSGT01040000244381"/>
<protein>
    <submittedName>
        <fullName evidence="2">Uncharacterized protein</fullName>
    </submittedName>
</protein>
<proteinExistence type="predicted"/>
<keyword evidence="3" id="KW-1185">Reference proteome</keyword>
<dbReference type="AlphaFoldDB" id="A0A8C2SLR1"/>
<evidence type="ECO:0000256" key="1">
    <source>
        <dbReference type="SAM" id="MobiDB-lite"/>
    </source>
</evidence>
<accession>A0A8C2SLR1</accession>
<organism evidence="2 3">
    <name type="scientific">Coturnix japonica</name>
    <name type="common">Japanese quail</name>
    <name type="synonym">Coturnix coturnix japonica</name>
    <dbReference type="NCBI Taxonomy" id="93934"/>
    <lineage>
        <taxon>Eukaryota</taxon>
        <taxon>Metazoa</taxon>
        <taxon>Chordata</taxon>
        <taxon>Craniata</taxon>
        <taxon>Vertebrata</taxon>
        <taxon>Euteleostomi</taxon>
        <taxon>Archelosauria</taxon>
        <taxon>Archosauria</taxon>
        <taxon>Dinosauria</taxon>
        <taxon>Saurischia</taxon>
        <taxon>Theropoda</taxon>
        <taxon>Coelurosauria</taxon>
        <taxon>Aves</taxon>
        <taxon>Neognathae</taxon>
        <taxon>Galloanserae</taxon>
        <taxon>Galliformes</taxon>
        <taxon>Phasianidae</taxon>
        <taxon>Perdicinae</taxon>
        <taxon>Coturnix</taxon>
    </lineage>
</organism>
<dbReference type="Ensembl" id="ENSCJPT00005000283.1">
    <property type="protein sequence ID" value="ENSCJPP00005000122.1"/>
    <property type="gene ID" value="ENSCJPG00005000206.1"/>
</dbReference>
<feature type="region of interest" description="Disordered" evidence="1">
    <location>
        <begin position="1"/>
        <end position="23"/>
    </location>
</feature>
<feature type="compositionally biased region" description="Basic and acidic residues" evidence="1">
    <location>
        <begin position="9"/>
        <end position="23"/>
    </location>
</feature>
<dbReference type="Proteomes" id="UP000694412">
    <property type="component" value="Chromosome 2"/>
</dbReference>
<name>A0A8C2SLR1_COTJA</name>
<evidence type="ECO:0000313" key="2">
    <source>
        <dbReference type="Ensembl" id="ENSCJPP00005000122.1"/>
    </source>
</evidence>
<evidence type="ECO:0000313" key="3">
    <source>
        <dbReference type="Proteomes" id="UP000694412"/>
    </source>
</evidence>
<reference evidence="2" key="2">
    <citation type="submission" date="2025-08" db="UniProtKB">
        <authorList>
            <consortium name="Ensembl"/>
        </authorList>
    </citation>
    <scope>IDENTIFICATION</scope>
</reference>